<keyword evidence="2" id="KW-0150">Chloroplast</keyword>
<dbReference type="InterPro" id="IPR027434">
    <property type="entry name" value="Homing_endonucl"/>
</dbReference>
<evidence type="ECO:0000259" key="1">
    <source>
        <dbReference type="Pfam" id="PF03161"/>
    </source>
</evidence>
<geneLocation type="chloroplast" evidence="2"/>
<dbReference type="GO" id="GO:0004519">
    <property type="term" value="F:endonuclease activity"/>
    <property type="evidence" value="ECO:0007669"/>
    <property type="project" value="UniProtKB-KW"/>
</dbReference>
<keyword evidence="2" id="KW-0378">Hydrolase</keyword>
<gene>
    <name evidence="2" type="primary">ORF1_16S</name>
</gene>
<reference evidence="2" key="1">
    <citation type="journal article" date="2019" name="BMC Genomics">
        <title>Promising prospects of nanopore sequencing for algal hologenomics and structural variation discovery.</title>
        <authorList>
            <person name="Sauvage T."/>
            <person name="Schmidt W.E."/>
            <person name="Yoon H.S."/>
            <person name="Paul V.J."/>
            <person name="Fredericq S."/>
        </authorList>
    </citation>
    <scope>NUCLEOTIDE SEQUENCE</scope>
</reference>
<accession>A0A6B9VX23</accession>
<dbReference type="Pfam" id="PF03161">
    <property type="entry name" value="LAGLIDADG_2"/>
    <property type="match status" value="1"/>
</dbReference>
<proteinExistence type="predicted"/>
<dbReference type="EMBL" id="MH745228">
    <property type="protein sequence ID" value="QHQ73298.1"/>
    <property type="molecule type" value="Genomic_DNA"/>
</dbReference>
<dbReference type="GeneID" id="44139500"/>
<organism evidence="2">
    <name type="scientific">Caulerpa ashmeadii</name>
    <dbReference type="NCBI Taxonomy" id="177078"/>
    <lineage>
        <taxon>Eukaryota</taxon>
        <taxon>Viridiplantae</taxon>
        <taxon>Chlorophyta</taxon>
        <taxon>core chlorophytes</taxon>
        <taxon>Ulvophyceae</taxon>
        <taxon>TCBD clade</taxon>
        <taxon>Bryopsidales</taxon>
        <taxon>Halimedineae</taxon>
        <taxon>Caulerpaceae</taxon>
        <taxon>Caulerpa</taxon>
    </lineage>
</organism>
<sequence>MELTLIEHSIILGTLLGDGFLQKRAQKARLRICHSYKQKEYVDWKYKQLLALCQRTAPPKSQQRPLGKAYSFSTQSEKILLQYHSLFYKENGLKKIDNELIDYIKHPLSLAVWWLDDGNARKDCVAGRLATCAFSLEEQKILQKLLFKNFKIRTNIVRNSIKKNKAQYYLYIPRQSFSRLVALIKIHVQQIPTMEYKLGKPRND</sequence>
<keyword evidence="2" id="KW-0255">Endonuclease</keyword>
<evidence type="ECO:0000313" key="2">
    <source>
        <dbReference type="EMBL" id="QHQ73298.1"/>
    </source>
</evidence>
<dbReference type="SUPFAM" id="SSF55608">
    <property type="entry name" value="Homing endonucleases"/>
    <property type="match status" value="1"/>
</dbReference>
<keyword evidence="2" id="KW-0540">Nuclease</keyword>
<protein>
    <submittedName>
        <fullName evidence="2">Putative LAGLIDADG homing endonuclease</fullName>
    </submittedName>
</protein>
<name>A0A6B9VX23_9CHLO</name>
<dbReference type="RefSeq" id="YP_009729386.1">
    <property type="nucleotide sequence ID" value="NC_045914.1"/>
</dbReference>
<dbReference type="AlphaFoldDB" id="A0A6B9VX23"/>
<dbReference type="InterPro" id="IPR004860">
    <property type="entry name" value="LAGLIDADG_dom"/>
</dbReference>
<dbReference type="Gene3D" id="3.10.28.10">
    <property type="entry name" value="Homing endonucleases"/>
    <property type="match status" value="2"/>
</dbReference>
<feature type="domain" description="Homing endonuclease LAGLIDADG" evidence="1">
    <location>
        <begin position="9"/>
        <end position="179"/>
    </location>
</feature>
<keyword evidence="2" id="KW-0934">Plastid</keyword>